<name>A0ABV4JWG9_9BACT</name>
<comment type="caution">
    <text evidence="2">The sequence shown here is derived from an EMBL/GenBank/DDBJ whole genome shotgun (WGS) entry which is preliminary data.</text>
</comment>
<keyword evidence="3" id="KW-1185">Reference proteome</keyword>
<organism evidence="2 3">
    <name type="scientific">Halodesulfovibrio aestuarii</name>
    <dbReference type="NCBI Taxonomy" id="126333"/>
    <lineage>
        <taxon>Bacteria</taxon>
        <taxon>Pseudomonadati</taxon>
        <taxon>Thermodesulfobacteriota</taxon>
        <taxon>Desulfovibrionia</taxon>
        <taxon>Desulfovibrionales</taxon>
        <taxon>Desulfovibrionaceae</taxon>
        <taxon>Halodesulfovibrio</taxon>
    </lineage>
</organism>
<sequence length="423" mass="47450">MKEFFIEKCENAFSPVPNWVQRLASITMGAKLTYGRLLQCANDEGVAWPSQRYLARELGCSLRSIVKYVGELKKHQLIEVSKVLVGEFPRTTYRFIVPKDPSSIPLAQDERILISGPSVGLTDAAQHQAPTQHISSAPTSEQGLHENSAVECKPCAGVSNSCAEGTQCLRRGYATPALSYNDDKNKRLKQRKNNTPHIPPRSKEHSFPNKAQQSTFGEKASSFSPTFPDSPRNHSTPTSRRDARGEIPTRSASSLPEDMSADFEAVWELFPLKQGKIPAQTRWNYLSQRNVLPELALILSSIKAHIETDSRWMRGIVPSLERWLREHRWTDQPYVAPSVHAQSNSQKQKIELLASKQLMKLREAIQGYSVPINDPVTKEVIESHGGLTTLSRMPERNLPFILGNFVKEYTALSIRNGMEAVHV</sequence>
<accession>A0ABV4JWG9</accession>
<reference evidence="2 3" key="1">
    <citation type="submission" date="2024-07" db="EMBL/GenBank/DDBJ databases">
        <title>Active virus-host system and metabolic interactions in a Lokiarchaeon culture.</title>
        <authorList>
            <person name="Ponce Toledo R.I."/>
            <person name="Rodrigues Oliveira T."/>
            <person name="Schleper C."/>
        </authorList>
    </citation>
    <scope>NUCLEOTIDE SEQUENCE [LARGE SCALE GENOMIC DNA]</scope>
    <source>
        <strain evidence="2 3">B35</strain>
    </source>
</reference>
<evidence type="ECO:0000313" key="3">
    <source>
        <dbReference type="Proteomes" id="UP001568358"/>
    </source>
</evidence>
<feature type="region of interest" description="Disordered" evidence="1">
    <location>
        <begin position="179"/>
        <end position="255"/>
    </location>
</feature>
<dbReference type="Gene3D" id="1.10.10.10">
    <property type="entry name" value="Winged helix-like DNA-binding domain superfamily/Winged helix DNA-binding domain"/>
    <property type="match status" value="1"/>
</dbReference>
<dbReference type="EMBL" id="JBFSOO010000026">
    <property type="protein sequence ID" value="MEZ6855095.1"/>
    <property type="molecule type" value="Genomic_DNA"/>
</dbReference>
<evidence type="ECO:0000256" key="1">
    <source>
        <dbReference type="SAM" id="MobiDB-lite"/>
    </source>
</evidence>
<evidence type="ECO:0000313" key="2">
    <source>
        <dbReference type="EMBL" id="MEZ6855095.1"/>
    </source>
</evidence>
<dbReference type="Proteomes" id="UP001568358">
    <property type="component" value="Unassembled WGS sequence"/>
</dbReference>
<dbReference type="InterPro" id="IPR036388">
    <property type="entry name" value="WH-like_DNA-bd_sf"/>
</dbReference>
<feature type="compositionally biased region" description="Polar residues" evidence="1">
    <location>
        <begin position="128"/>
        <end position="142"/>
    </location>
</feature>
<proteinExistence type="predicted"/>
<gene>
    <name evidence="2" type="ORF">AB2Z07_16635</name>
</gene>
<dbReference type="RefSeq" id="WP_371151350.1">
    <property type="nucleotide sequence ID" value="NZ_JBFSOO010000026.1"/>
</dbReference>
<feature type="compositionally biased region" description="Polar residues" evidence="1">
    <location>
        <begin position="209"/>
        <end position="238"/>
    </location>
</feature>
<dbReference type="Pfam" id="PF13730">
    <property type="entry name" value="HTH_36"/>
    <property type="match status" value="1"/>
</dbReference>
<protein>
    <submittedName>
        <fullName evidence="2">Helix-turn-helix domain-containing protein</fullName>
    </submittedName>
</protein>
<feature type="region of interest" description="Disordered" evidence="1">
    <location>
        <begin position="123"/>
        <end position="142"/>
    </location>
</feature>